<gene>
    <name evidence="6" type="ORF">E0H92_07615</name>
</gene>
<evidence type="ECO:0000256" key="1">
    <source>
        <dbReference type="ARBA" id="ARBA00008779"/>
    </source>
</evidence>
<dbReference type="PANTHER" id="PTHR42693:SF53">
    <property type="entry name" value="ENDO-4-O-SULFATASE"/>
    <property type="match status" value="1"/>
</dbReference>
<dbReference type="Proteomes" id="UP000294225">
    <property type="component" value="Unassembled WGS sequence"/>
</dbReference>
<evidence type="ECO:0000259" key="5">
    <source>
        <dbReference type="Pfam" id="PF00884"/>
    </source>
</evidence>
<sequence length="446" mass="49302">MRPNVIVFFTDQQRWDTVGAAGCPLGLTPNLDLMARRGTFFETACTTNPVCAPARAAMQTGMFPTNTGVFRNNVPLPTDAPTLGRLFGAAGYRTGYIGKWHLGTQDPVPAEEQAGYEDWLASNLLEFTSDAYRTVVSDGNGEPVFLPGYRPDALTDAAIRYVTRASADDRPFMLFLSLIEPHHQNEHDDYPAPEVYRNTYTGAWLPPDLATLPGTAHQHAAGYYGQIKRVDECLGRLRDALVSLDLTDDTLLLYTSDHGSHFKTRNSEYKRSPHDGSVRVPLVVEGPGYRGGSRVNTPVSTVDVVPTLLEAAGIELPDHLDGVPLRESRRDAVLIQVSESEVGRALRTSRWKYYVHAPDAGDVPAAATYAERALYDLDADPYELDNLIDSVNHQEVAAELRARLIDEIAAIEGQAVTVTPYPAPRDRQRFPETTVRRLKLDGRRLE</sequence>
<dbReference type="PANTHER" id="PTHR42693">
    <property type="entry name" value="ARYLSULFATASE FAMILY MEMBER"/>
    <property type="match status" value="1"/>
</dbReference>
<dbReference type="InterPro" id="IPR000917">
    <property type="entry name" value="Sulfatase_N"/>
</dbReference>
<dbReference type="RefSeq" id="WP_131495783.1">
    <property type="nucleotide sequence ID" value="NZ_SJKC01000001.1"/>
</dbReference>
<dbReference type="InterPro" id="IPR024607">
    <property type="entry name" value="Sulfatase_CS"/>
</dbReference>
<feature type="domain" description="Sulfatase N-terminal" evidence="5">
    <location>
        <begin position="3"/>
        <end position="314"/>
    </location>
</feature>
<accession>A0A4V2M5Z4</accession>
<evidence type="ECO:0000256" key="2">
    <source>
        <dbReference type="ARBA" id="ARBA00022723"/>
    </source>
</evidence>
<keyword evidence="2" id="KW-0479">Metal-binding</keyword>
<reference evidence="6 7" key="1">
    <citation type="submission" date="2019-02" db="EMBL/GenBank/DDBJ databases">
        <title>Kribbella capetownensis sp. nov. and Kribbella speibonae sp. nov., isolated from soil.</title>
        <authorList>
            <person name="Curtis S.M."/>
            <person name="Norton I."/>
            <person name="Everest G.J."/>
            <person name="Meyers P.R."/>
        </authorList>
    </citation>
    <scope>NUCLEOTIDE SEQUENCE [LARGE SCALE GENOMIC DNA]</scope>
    <source>
        <strain evidence="6 7">YM55</strain>
    </source>
</reference>
<dbReference type="Gene3D" id="3.40.720.10">
    <property type="entry name" value="Alkaline Phosphatase, subunit A"/>
    <property type="match status" value="1"/>
</dbReference>
<dbReference type="PROSITE" id="PS00149">
    <property type="entry name" value="SULFATASE_2"/>
    <property type="match status" value="1"/>
</dbReference>
<name>A0A4V2M5Z4_9ACTN</name>
<dbReference type="InterPro" id="IPR050738">
    <property type="entry name" value="Sulfatase"/>
</dbReference>
<dbReference type="InterPro" id="IPR017850">
    <property type="entry name" value="Alkaline_phosphatase_core_sf"/>
</dbReference>
<dbReference type="GO" id="GO:0004065">
    <property type="term" value="F:arylsulfatase activity"/>
    <property type="evidence" value="ECO:0007669"/>
    <property type="project" value="TreeGrafter"/>
</dbReference>
<evidence type="ECO:0000313" key="6">
    <source>
        <dbReference type="EMBL" id="TCC41512.1"/>
    </source>
</evidence>
<evidence type="ECO:0000256" key="3">
    <source>
        <dbReference type="ARBA" id="ARBA00022801"/>
    </source>
</evidence>
<keyword evidence="3" id="KW-0378">Hydrolase</keyword>
<proteinExistence type="inferred from homology"/>
<keyword evidence="4" id="KW-0106">Calcium</keyword>
<dbReference type="Pfam" id="PF00884">
    <property type="entry name" value="Sulfatase"/>
    <property type="match status" value="1"/>
</dbReference>
<protein>
    <submittedName>
        <fullName evidence="6">Arylsulfatase</fullName>
    </submittedName>
</protein>
<comment type="caution">
    <text evidence="6">The sequence shown here is derived from an EMBL/GenBank/DDBJ whole genome shotgun (WGS) entry which is preliminary data.</text>
</comment>
<evidence type="ECO:0000313" key="7">
    <source>
        <dbReference type="Proteomes" id="UP000294225"/>
    </source>
</evidence>
<evidence type="ECO:0000256" key="4">
    <source>
        <dbReference type="ARBA" id="ARBA00022837"/>
    </source>
</evidence>
<dbReference type="EMBL" id="SJKC01000001">
    <property type="protein sequence ID" value="TCC41512.1"/>
    <property type="molecule type" value="Genomic_DNA"/>
</dbReference>
<dbReference type="SUPFAM" id="SSF53649">
    <property type="entry name" value="Alkaline phosphatase-like"/>
    <property type="match status" value="1"/>
</dbReference>
<dbReference type="AlphaFoldDB" id="A0A4V2M5Z4"/>
<comment type="similarity">
    <text evidence="1">Belongs to the sulfatase family.</text>
</comment>
<organism evidence="6 7">
    <name type="scientific">Kribbella speibonae</name>
    <dbReference type="NCBI Taxonomy" id="1572660"/>
    <lineage>
        <taxon>Bacteria</taxon>
        <taxon>Bacillati</taxon>
        <taxon>Actinomycetota</taxon>
        <taxon>Actinomycetes</taxon>
        <taxon>Propionibacteriales</taxon>
        <taxon>Kribbellaceae</taxon>
        <taxon>Kribbella</taxon>
    </lineage>
</organism>
<dbReference type="GO" id="GO:0046872">
    <property type="term" value="F:metal ion binding"/>
    <property type="evidence" value="ECO:0007669"/>
    <property type="project" value="UniProtKB-KW"/>
</dbReference>